<evidence type="ECO:0000256" key="2">
    <source>
        <dbReference type="SAM" id="SignalP"/>
    </source>
</evidence>
<proteinExistence type="predicted"/>
<feature type="compositionally biased region" description="Low complexity" evidence="1">
    <location>
        <begin position="63"/>
        <end position="81"/>
    </location>
</feature>
<dbReference type="Pfam" id="PF13511">
    <property type="entry name" value="DUF4124"/>
    <property type="match status" value="1"/>
</dbReference>
<evidence type="ECO:0000313" key="4">
    <source>
        <dbReference type="EMBL" id="MFC3114302.1"/>
    </source>
</evidence>
<dbReference type="RefSeq" id="WP_378115536.1">
    <property type="nucleotide sequence ID" value="NZ_JBHRTF010000002.1"/>
</dbReference>
<evidence type="ECO:0000259" key="3">
    <source>
        <dbReference type="Pfam" id="PF13511"/>
    </source>
</evidence>
<keyword evidence="2" id="KW-0732">Signal</keyword>
<evidence type="ECO:0000256" key="1">
    <source>
        <dbReference type="SAM" id="MobiDB-lite"/>
    </source>
</evidence>
<feature type="region of interest" description="Disordered" evidence="1">
    <location>
        <begin position="38"/>
        <end position="88"/>
    </location>
</feature>
<keyword evidence="5" id="KW-1185">Reference proteome</keyword>
<comment type="caution">
    <text evidence="4">The sequence shown here is derived from an EMBL/GenBank/DDBJ whole genome shotgun (WGS) entry which is preliminary data.</text>
</comment>
<feature type="domain" description="DUF4124" evidence="3">
    <location>
        <begin position="17"/>
        <end position="68"/>
    </location>
</feature>
<feature type="chain" id="PRO_5046634044" evidence="2">
    <location>
        <begin position="25"/>
        <end position="143"/>
    </location>
</feature>
<gene>
    <name evidence="4" type="ORF">ACFODX_01960</name>
</gene>
<sequence>MKHKRLISIISLWVAALASGSAIAAKDNVFTWTDDKGVVHYGERPPKDSQARQIKTRTGHSDPTPNTTAPTSPTVSANATPDQVAASLKDPERCLTAQKNLELLNTAARIKIAGEDGVQRLLTEEEKEVQRNTMQTIIDQACE</sequence>
<dbReference type="EMBL" id="JBHRTF010000002">
    <property type="protein sequence ID" value="MFC3114302.1"/>
    <property type="molecule type" value="Genomic_DNA"/>
</dbReference>
<organism evidence="4 5">
    <name type="scientific">Cellvibrio fontiphilus</name>
    <dbReference type="NCBI Taxonomy" id="1815559"/>
    <lineage>
        <taxon>Bacteria</taxon>
        <taxon>Pseudomonadati</taxon>
        <taxon>Pseudomonadota</taxon>
        <taxon>Gammaproteobacteria</taxon>
        <taxon>Cellvibrionales</taxon>
        <taxon>Cellvibrionaceae</taxon>
        <taxon>Cellvibrio</taxon>
    </lineage>
</organism>
<reference evidence="5" key="1">
    <citation type="journal article" date="2019" name="Int. J. Syst. Evol. Microbiol.">
        <title>The Global Catalogue of Microorganisms (GCM) 10K type strain sequencing project: providing services to taxonomists for standard genome sequencing and annotation.</title>
        <authorList>
            <consortium name="The Broad Institute Genomics Platform"/>
            <consortium name="The Broad Institute Genome Sequencing Center for Infectious Disease"/>
            <person name="Wu L."/>
            <person name="Ma J."/>
        </authorList>
    </citation>
    <scope>NUCLEOTIDE SEQUENCE [LARGE SCALE GENOMIC DNA]</scope>
    <source>
        <strain evidence="5">KCTC 52237</strain>
    </source>
</reference>
<name>A0ABV7FD00_9GAMM</name>
<dbReference type="InterPro" id="IPR025392">
    <property type="entry name" value="DUF4124"/>
</dbReference>
<dbReference type="Proteomes" id="UP001595555">
    <property type="component" value="Unassembled WGS sequence"/>
</dbReference>
<feature type="signal peptide" evidence="2">
    <location>
        <begin position="1"/>
        <end position="24"/>
    </location>
</feature>
<evidence type="ECO:0000313" key="5">
    <source>
        <dbReference type="Proteomes" id="UP001595555"/>
    </source>
</evidence>
<accession>A0ABV7FD00</accession>
<feature type="compositionally biased region" description="Basic and acidic residues" evidence="1">
    <location>
        <begin position="38"/>
        <end position="50"/>
    </location>
</feature>
<protein>
    <submittedName>
        <fullName evidence="4">DUF4124 domain-containing protein</fullName>
    </submittedName>
</protein>